<gene>
    <name evidence="3" type="ORF">OB955_19560</name>
    <name evidence="2" type="ORF">OB960_19705</name>
</gene>
<accession>A0AAP2Z2X5</accession>
<keyword evidence="4" id="KW-1185">Reference proteome</keyword>
<dbReference type="EMBL" id="JAOPKB010000014">
    <property type="protein sequence ID" value="MCU4974921.1"/>
    <property type="molecule type" value="Genomic_DNA"/>
</dbReference>
<reference evidence="2 4" key="1">
    <citation type="submission" date="2022-09" db="EMBL/GenBank/DDBJ databases">
        <title>Enrichment on poylsaccharides allowed isolation of novel metabolic and taxonomic groups of Haloarchaea.</title>
        <authorList>
            <person name="Sorokin D.Y."/>
            <person name="Elcheninov A.G."/>
            <person name="Khizhniak T.V."/>
            <person name="Kolganova T.V."/>
            <person name="Kublanov I.V."/>
        </authorList>
    </citation>
    <scope>NUCLEOTIDE SEQUENCE</scope>
    <source>
        <strain evidence="3 4">AArc-m2/3/4</strain>
        <strain evidence="2">AArc-xg1-1</strain>
    </source>
</reference>
<dbReference type="EMBL" id="JAOPKA010000016">
    <property type="protein sequence ID" value="MCU4743613.1"/>
    <property type="molecule type" value="Genomic_DNA"/>
</dbReference>
<keyword evidence="1" id="KW-0472">Membrane</keyword>
<keyword evidence="1" id="KW-0812">Transmembrane</keyword>
<organism evidence="2 5">
    <name type="scientific">Natronoglomus mannanivorans</name>
    <dbReference type="NCBI Taxonomy" id="2979990"/>
    <lineage>
        <taxon>Archaea</taxon>
        <taxon>Methanobacteriati</taxon>
        <taxon>Methanobacteriota</taxon>
        <taxon>Stenosarchaea group</taxon>
        <taxon>Halobacteria</taxon>
        <taxon>Halobacteriales</taxon>
        <taxon>Natrialbaceae</taxon>
        <taxon>Natronoglomus</taxon>
    </lineage>
</organism>
<sequence length="93" mass="10686">MPTQRRQRFVHGLLAWLLASALVLSLLNSVSYELFFVVSLIGLLIVTELTAPFNVTPRWRRRLKWPILVGIVGFAVIVVRRILEILPPEVLPW</sequence>
<name>A0AAP2Z2X5_9EURY</name>
<evidence type="ECO:0000313" key="3">
    <source>
        <dbReference type="EMBL" id="MCU4974921.1"/>
    </source>
</evidence>
<dbReference type="Pfam" id="PF26161">
    <property type="entry name" value="DUF8044"/>
    <property type="match status" value="1"/>
</dbReference>
<dbReference type="InterPro" id="IPR058357">
    <property type="entry name" value="DUF8044"/>
</dbReference>
<dbReference type="RefSeq" id="WP_338005429.1">
    <property type="nucleotide sequence ID" value="NZ_JAOPKA010000016.1"/>
</dbReference>
<protein>
    <submittedName>
        <fullName evidence="2">Uncharacterized protein</fullName>
    </submittedName>
</protein>
<feature type="transmembrane region" description="Helical" evidence="1">
    <location>
        <begin position="65"/>
        <end position="83"/>
    </location>
</feature>
<feature type="transmembrane region" description="Helical" evidence="1">
    <location>
        <begin position="34"/>
        <end position="53"/>
    </location>
</feature>
<evidence type="ECO:0000256" key="1">
    <source>
        <dbReference type="SAM" id="Phobius"/>
    </source>
</evidence>
<dbReference type="Proteomes" id="UP001320972">
    <property type="component" value="Unassembled WGS sequence"/>
</dbReference>
<feature type="transmembrane region" description="Helical" evidence="1">
    <location>
        <begin position="9"/>
        <end position="28"/>
    </location>
</feature>
<evidence type="ECO:0000313" key="4">
    <source>
        <dbReference type="Proteomes" id="UP001320972"/>
    </source>
</evidence>
<evidence type="ECO:0000313" key="2">
    <source>
        <dbReference type="EMBL" id="MCU4743613.1"/>
    </source>
</evidence>
<proteinExistence type="predicted"/>
<comment type="caution">
    <text evidence="2">The sequence shown here is derived from an EMBL/GenBank/DDBJ whole genome shotgun (WGS) entry which is preliminary data.</text>
</comment>
<keyword evidence="1" id="KW-1133">Transmembrane helix</keyword>
<evidence type="ECO:0000313" key="5">
    <source>
        <dbReference type="Proteomes" id="UP001321018"/>
    </source>
</evidence>
<dbReference type="AlphaFoldDB" id="A0AAP2Z2X5"/>
<dbReference type="Proteomes" id="UP001321018">
    <property type="component" value="Unassembled WGS sequence"/>
</dbReference>